<dbReference type="Proteomes" id="UP000694404">
    <property type="component" value="Unplaced"/>
</dbReference>
<dbReference type="PROSITE" id="PS50853">
    <property type="entry name" value="FN3"/>
    <property type="match status" value="2"/>
</dbReference>
<dbReference type="SUPFAM" id="SSF52540">
    <property type="entry name" value="P-loop containing nucleoside triphosphate hydrolases"/>
    <property type="match status" value="1"/>
</dbReference>
<dbReference type="Pfam" id="PF00735">
    <property type="entry name" value="Septin"/>
    <property type="match status" value="1"/>
</dbReference>
<dbReference type="Pfam" id="PF18078">
    <property type="entry name" value="Thioredoxin_11"/>
    <property type="match status" value="1"/>
</dbReference>
<dbReference type="InterPro" id="IPR048997">
    <property type="entry name" value="Stonustoxin-like_helical"/>
</dbReference>
<dbReference type="InterPro" id="IPR052090">
    <property type="entry name" value="Cytolytic_pore-forming_toxin"/>
</dbReference>
<comment type="similarity">
    <text evidence="1">Belongs to the TRAFAC class TrmE-Era-EngA-EngB-Septin-like GTPase superfamily. Septin GTPase family.</text>
</comment>
<reference evidence="4" key="1">
    <citation type="submission" date="2025-08" db="UniProtKB">
        <authorList>
            <consortium name="Ensembl"/>
        </authorList>
    </citation>
    <scope>IDENTIFICATION</scope>
</reference>
<dbReference type="AlphaFoldDB" id="A0A8C0G9B3"/>
<dbReference type="InterPro" id="IPR040581">
    <property type="entry name" value="Thioredoxin_11"/>
</dbReference>
<dbReference type="OMA" id="HPYVFEN"/>
<evidence type="ECO:0000313" key="4">
    <source>
        <dbReference type="Ensembl" id="ENSCABP00000005611.1"/>
    </source>
</evidence>
<dbReference type="SUPFAM" id="SSF49265">
    <property type="entry name" value="Fibronectin type III"/>
    <property type="match status" value="1"/>
</dbReference>
<keyword evidence="1" id="KW-0342">GTP-binding</keyword>
<dbReference type="GeneTree" id="ENSGT00390000014380"/>
<sequence length="882" mass="98948">MAGLADTIVMPALGRPFQLGMLYDCRSDSLIPGITLWDLEQLLKDVNTKPQPWVNCEIIASDTIEEKANALNVTASLKASFLGGLVEVSGSAKYLNETKKSKQQARVTLQYSATTKFEQLTMNHLGAKNVSYPAVFDQGTATHVVTAVLYGVQAFFVFDREVSSSEKVREIEGKLQIVMKKISMEEEGAVKMDEKEKLNAENINCKFHGDFALEKNPTNFQDAMKIYSTLPKLLGDSGEKAVPVRVWLYPLTKLDSRAARLVREISLSLISDAQTAMEELAEINMRCNDMMKNPIATSFPEIKLKIEQFRDLCKKHRQTFQKQLAGLLPLIRGGGKEEGALKDILLCKNQSPFNTQQLSEFLDTKEKEMNYVNSYLRILSNVEVVSSQSKLDEIVLDPERDFIVSFTFTSLHEEEPYLSDLKQWLQNQFIKETHDPASASSVTEKPKSKVWFEEKEIYQKARKSSKSLSHFVSVNKPNRKTRFIVASVPDKDNPGVSIYLYEEGELISTNFEPPSKPLPPLIGGIRHDHVQLTFNPTAYGRAALSGYRAEYRIVGQENWTAVNVNNTQVTFTVTRLRANTEYQFRYAAVSKPGLSESSDGSDPVKTLPTCPPGKPEKATVESSAIALTWESPNVIGDGVSIRAYKVEYKEEAGGEQKEKWLERRTGDRTGSCTIDGLRPETPYRFRVSAVCADGTVSDPSEEVIVSTQTNKDSNKLASSFRKNSKLIKEEQLSVYALPLKKVALDPMSSYVKYRLGEKTHQVHNKVIMVMGATGSGKTTLINGMINYILGVQWEDEFRFKLIHEITNRSQAQSQTSEVTAYEINYKEGFKVSYSLTIIDTPGFGDTRGIEHDKKLTEQIRAFFSTPRAIDQIDTVCFVVQPP</sequence>
<dbReference type="InterPro" id="IPR003961">
    <property type="entry name" value="FN3_dom"/>
</dbReference>
<dbReference type="Ensembl" id="ENSCABT00000006103.1">
    <property type="protein sequence ID" value="ENSCABP00000005611.1"/>
    <property type="gene ID" value="ENSCABG00000004231.1"/>
</dbReference>
<dbReference type="InterPro" id="IPR056072">
    <property type="entry name" value="SNTX_MACPF/CDC-like_dom"/>
</dbReference>
<accession>A0A8C0G9B3</accession>
<dbReference type="Gene3D" id="3.40.50.300">
    <property type="entry name" value="P-loop containing nucleotide triphosphate hydrolases"/>
    <property type="match status" value="1"/>
</dbReference>
<dbReference type="InterPro" id="IPR027417">
    <property type="entry name" value="P-loop_NTPase"/>
</dbReference>
<dbReference type="Gene3D" id="2.60.40.10">
    <property type="entry name" value="Immunoglobulins"/>
    <property type="match status" value="2"/>
</dbReference>
<reference evidence="4" key="2">
    <citation type="submission" date="2025-09" db="UniProtKB">
        <authorList>
            <consortium name="Ensembl"/>
        </authorList>
    </citation>
    <scope>IDENTIFICATION</scope>
</reference>
<dbReference type="Pfam" id="PF24674">
    <property type="entry name" value="MACPF_SNTX"/>
    <property type="match status" value="1"/>
</dbReference>
<dbReference type="InterPro" id="IPR036116">
    <property type="entry name" value="FN3_sf"/>
</dbReference>
<dbReference type="SMART" id="SM00060">
    <property type="entry name" value="FN3"/>
    <property type="match status" value="2"/>
</dbReference>
<dbReference type="Pfam" id="PF21109">
    <property type="entry name" value="Stonustoxin_helical"/>
    <property type="match status" value="1"/>
</dbReference>
<name>A0A8C0G9B3_CHEAB</name>
<dbReference type="PANTHER" id="PTHR31594:SF16">
    <property type="entry name" value="SI:CH211-281L24.3"/>
    <property type="match status" value="1"/>
</dbReference>
<evidence type="ECO:0000313" key="5">
    <source>
        <dbReference type="Proteomes" id="UP000694404"/>
    </source>
</evidence>
<evidence type="ECO:0000256" key="2">
    <source>
        <dbReference type="SAM" id="MobiDB-lite"/>
    </source>
</evidence>
<feature type="domain" description="Fibronectin type-III" evidence="3">
    <location>
        <begin position="611"/>
        <end position="710"/>
    </location>
</feature>
<proteinExistence type="inferred from homology"/>
<keyword evidence="5" id="KW-1185">Reference proteome</keyword>
<organism evidence="4 5">
    <name type="scientific">Chelonoidis abingdonii</name>
    <name type="common">Abingdon island giant tortoise</name>
    <name type="synonym">Testudo abingdonii</name>
    <dbReference type="NCBI Taxonomy" id="106734"/>
    <lineage>
        <taxon>Eukaryota</taxon>
        <taxon>Metazoa</taxon>
        <taxon>Chordata</taxon>
        <taxon>Craniata</taxon>
        <taxon>Vertebrata</taxon>
        <taxon>Euteleostomi</taxon>
        <taxon>Archelosauria</taxon>
        <taxon>Testudinata</taxon>
        <taxon>Testudines</taxon>
        <taxon>Cryptodira</taxon>
        <taxon>Durocryptodira</taxon>
        <taxon>Testudinoidea</taxon>
        <taxon>Testudinidae</taxon>
        <taxon>Chelonoidis</taxon>
    </lineage>
</organism>
<evidence type="ECO:0000256" key="1">
    <source>
        <dbReference type="RuleBase" id="RU004560"/>
    </source>
</evidence>
<protein>
    <recommendedName>
        <fullName evidence="3">Fibronectin type-III domain-containing protein</fullName>
    </recommendedName>
</protein>
<dbReference type="InterPro" id="IPR030379">
    <property type="entry name" value="G_SEPTIN_dom"/>
</dbReference>
<dbReference type="InterPro" id="IPR013783">
    <property type="entry name" value="Ig-like_fold"/>
</dbReference>
<keyword evidence="1" id="KW-0547">Nucleotide-binding</keyword>
<dbReference type="Pfam" id="PF00041">
    <property type="entry name" value="fn3"/>
    <property type="match status" value="2"/>
</dbReference>
<dbReference type="GO" id="GO:0005525">
    <property type="term" value="F:GTP binding"/>
    <property type="evidence" value="ECO:0007669"/>
    <property type="project" value="UniProtKB-KW"/>
</dbReference>
<evidence type="ECO:0000259" key="3">
    <source>
        <dbReference type="PROSITE" id="PS50853"/>
    </source>
</evidence>
<dbReference type="PANTHER" id="PTHR31594">
    <property type="entry name" value="AIG1-TYPE G DOMAIN-CONTAINING PROTEIN"/>
    <property type="match status" value="1"/>
</dbReference>
<feature type="region of interest" description="Disordered" evidence="2">
    <location>
        <begin position="593"/>
        <end position="617"/>
    </location>
</feature>
<feature type="domain" description="Fibronectin type-III" evidence="3">
    <location>
        <begin position="516"/>
        <end position="609"/>
    </location>
</feature>
<dbReference type="CDD" id="cd00063">
    <property type="entry name" value="FN3"/>
    <property type="match status" value="2"/>
</dbReference>